<dbReference type="GO" id="GO:0030627">
    <property type="term" value="F:pre-mRNA 5'-splice site binding"/>
    <property type="evidence" value="ECO:0007669"/>
    <property type="project" value="InterPro"/>
</dbReference>
<keyword evidence="4" id="KW-0862">Zinc</keyword>
<dbReference type="GO" id="GO:0000395">
    <property type="term" value="P:mRNA 5'-splice site recognition"/>
    <property type="evidence" value="ECO:0007669"/>
    <property type="project" value="InterPro"/>
</dbReference>
<dbReference type="InterPro" id="IPR035892">
    <property type="entry name" value="C2_domain_sf"/>
</dbReference>
<proteinExistence type="predicted"/>
<evidence type="ECO:0000313" key="10">
    <source>
        <dbReference type="EMBL" id="CAJ1393792.1"/>
    </source>
</evidence>
<keyword evidence="5" id="KW-0694">RNA-binding</keyword>
<dbReference type="EMBL" id="CAUJNA010002657">
    <property type="protein sequence ID" value="CAJ1393792.1"/>
    <property type="molecule type" value="Genomic_DNA"/>
</dbReference>
<evidence type="ECO:0000313" key="11">
    <source>
        <dbReference type="Proteomes" id="UP001178507"/>
    </source>
</evidence>
<accession>A0AA36IUK3</accession>
<dbReference type="InterPro" id="IPR003604">
    <property type="entry name" value="Matrin/U1-like-C_Znf_C2H2"/>
</dbReference>
<dbReference type="PANTHER" id="PTHR31148:SF1">
    <property type="entry name" value="U1 SMALL NUCLEAR RIBONUCLEOPROTEIN C"/>
    <property type="match status" value="1"/>
</dbReference>
<comment type="caution">
    <text evidence="10">The sequence shown here is derived from an EMBL/GenBank/DDBJ whole genome shotgun (WGS) entry which is preliminary data.</text>
</comment>
<evidence type="ECO:0000256" key="5">
    <source>
        <dbReference type="ARBA" id="ARBA00022884"/>
    </source>
</evidence>
<feature type="domain" description="C2" evidence="8">
    <location>
        <begin position="286"/>
        <end position="408"/>
    </location>
</feature>
<dbReference type="InterPro" id="IPR036770">
    <property type="entry name" value="Ankyrin_rpt-contain_sf"/>
</dbReference>
<evidence type="ECO:0000256" key="2">
    <source>
        <dbReference type="ARBA" id="ARBA00022723"/>
    </source>
</evidence>
<dbReference type="Gene3D" id="3.30.160.60">
    <property type="entry name" value="Classic Zinc Finger"/>
    <property type="match status" value="1"/>
</dbReference>
<dbReference type="GO" id="GO:0008270">
    <property type="term" value="F:zinc ion binding"/>
    <property type="evidence" value="ECO:0007669"/>
    <property type="project" value="UniProtKB-KW"/>
</dbReference>
<dbReference type="CDD" id="cd00030">
    <property type="entry name" value="C2"/>
    <property type="match status" value="1"/>
</dbReference>
<feature type="domain" description="Matrin-type" evidence="9">
    <location>
        <begin position="4"/>
        <end position="36"/>
    </location>
</feature>
<dbReference type="Gene3D" id="1.25.40.20">
    <property type="entry name" value="Ankyrin repeat-containing domain"/>
    <property type="match status" value="1"/>
</dbReference>
<dbReference type="Proteomes" id="UP001178507">
    <property type="component" value="Unassembled WGS sequence"/>
</dbReference>
<dbReference type="Pfam" id="PF06220">
    <property type="entry name" value="zf-U1"/>
    <property type="match status" value="1"/>
</dbReference>
<dbReference type="PROSITE" id="PS50004">
    <property type="entry name" value="C2"/>
    <property type="match status" value="1"/>
</dbReference>
<dbReference type="SMART" id="SM00239">
    <property type="entry name" value="C2"/>
    <property type="match status" value="1"/>
</dbReference>
<sequence>MPKFYCEYCDMFLTHSGLTGRRQHLTGRRHINNKIEYYQMLIREKGLTPPIYPPPPGMVLPMPKLPAAAPKPGPTLGMPGLPGMPTMPKLPGMPTLPGMGVTGLPGLMPGMPKMPGMPGMPGAVYEEFCGINDERALMHHPVTDVLKLHKTSSRRNPHFEQWALCLAAARGDVQGLMQWIDHGDVDWRDPPPSERGTALMYAAAGGHADVAMALVEAQACPAFMDAKNRRPCDLALEVGAKALAQHLERLAEAWLREHPGADVKAEPWQKPSDWLEAAPEVDEGGRPLGMRAAVRANALKGNKGKRKLIVEVIRAEHLASSIFHFNLDPFVKVRIGQEVQQSALSEGASPVWNEKFEFWVQGTEVLIFSVWDWDDGGTEEHDFMARAELPLKHHVKELYKGRKVELELELGNQISEDPGSIFVNLQLAES</sequence>
<dbReference type="Pfam" id="PF00168">
    <property type="entry name" value="C2"/>
    <property type="match status" value="1"/>
</dbReference>
<keyword evidence="11" id="KW-1185">Reference proteome</keyword>
<evidence type="ECO:0000259" key="9">
    <source>
        <dbReference type="PROSITE" id="PS50171"/>
    </source>
</evidence>
<keyword evidence="2" id="KW-0479">Metal-binding</keyword>
<dbReference type="SUPFAM" id="SSF57667">
    <property type="entry name" value="beta-beta-alpha zinc fingers"/>
    <property type="match status" value="1"/>
</dbReference>
<evidence type="ECO:0000259" key="8">
    <source>
        <dbReference type="PROSITE" id="PS50004"/>
    </source>
</evidence>
<keyword evidence="7" id="KW-0687">Ribonucleoprotein</keyword>
<dbReference type="AlphaFoldDB" id="A0AA36IUK3"/>
<dbReference type="Gene3D" id="2.60.40.150">
    <property type="entry name" value="C2 domain"/>
    <property type="match status" value="1"/>
</dbReference>
<feature type="non-terminal residue" evidence="10">
    <location>
        <position position="1"/>
    </location>
</feature>
<gene>
    <name evidence="10" type="ORF">EVOR1521_LOCUS18579</name>
</gene>
<dbReference type="PANTHER" id="PTHR31148">
    <property type="entry name" value="U1 SMALL NUCLEAR RIBONUCLEOPROTEIN C"/>
    <property type="match status" value="1"/>
</dbReference>
<dbReference type="InterPro" id="IPR036236">
    <property type="entry name" value="Znf_C2H2_sf"/>
</dbReference>
<reference evidence="10" key="1">
    <citation type="submission" date="2023-08" db="EMBL/GenBank/DDBJ databases">
        <authorList>
            <person name="Chen Y."/>
            <person name="Shah S."/>
            <person name="Dougan E. K."/>
            <person name="Thang M."/>
            <person name="Chan C."/>
        </authorList>
    </citation>
    <scope>NUCLEOTIDE SEQUENCE</scope>
</reference>
<dbReference type="PROSITE" id="PS50171">
    <property type="entry name" value="ZF_MATRIN"/>
    <property type="match status" value="1"/>
</dbReference>
<evidence type="ECO:0000256" key="7">
    <source>
        <dbReference type="ARBA" id="ARBA00023274"/>
    </source>
</evidence>
<evidence type="ECO:0000256" key="4">
    <source>
        <dbReference type="ARBA" id="ARBA00022833"/>
    </source>
</evidence>
<dbReference type="InterPro" id="IPR013085">
    <property type="entry name" value="U1-CZ_Znf_C2H2"/>
</dbReference>
<keyword evidence="3" id="KW-0863">Zinc-finger</keyword>
<keyword evidence="6" id="KW-0539">Nucleus</keyword>
<dbReference type="InterPro" id="IPR017340">
    <property type="entry name" value="U1_snRNP-C"/>
</dbReference>
<dbReference type="InterPro" id="IPR000690">
    <property type="entry name" value="Matrin/U1-C_Znf_C2H2"/>
</dbReference>
<dbReference type="SMART" id="SM00451">
    <property type="entry name" value="ZnF_U1"/>
    <property type="match status" value="1"/>
</dbReference>
<comment type="subcellular location">
    <subcellularLocation>
        <location evidence="1">Nucleus</location>
    </subcellularLocation>
</comment>
<organism evidence="10 11">
    <name type="scientific">Effrenium voratum</name>
    <dbReference type="NCBI Taxonomy" id="2562239"/>
    <lineage>
        <taxon>Eukaryota</taxon>
        <taxon>Sar</taxon>
        <taxon>Alveolata</taxon>
        <taxon>Dinophyceae</taxon>
        <taxon>Suessiales</taxon>
        <taxon>Symbiodiniaceae</taxon>
        <taxon>Effrenium</taxon>
    </lineage>
</organism>
<dbReference type="GO" id="GO:0005685">
    <property type="term" value="C:U1 snRNP"/>
    <property type="evidence" value="ECO:0007669"/>
    <property type="project" value="InterPro"/>
</dbReference>
<dbReference type="SUPFAM" id="SSF48403">
    <property type="entry name" value="Ankyrin repeat"/>
    <property type="match status" value="1"/>
</dbReference>
<evidence type="ECO:0000256" key="6">
    <source>
        <dbReference type="ARBA" id="ARBA00023242"/>
    </source>
</evidence>
<dbReference type="SUPFAM" id="SSF49562">
    <property type="entry name" value="C2 domain (Calcium/lipid-binding domain, CaLB)"/>
    <property type="match status" value="1"/>
</dbReference>
<protein>
    <submittedName>
        <fullName evidence="10">Uncharacterized protein</fullName>
    </submittedName>
</protein>
<name>A0AA36IUK3_9DINO</name>
<evidence type="ECO:0000256" key="1">
    <source>
        <dbReference type="ARBA" id="ARBA00004123"/>
    </source>
</evidence>
<evidence type="ECO:0000256" key="3">
    <source>
        <dbReference type="ARBA" id="ARBA00022771"/>
    </source>
</evidence>
<dbReference type="InterPro" id="IPR000008">
    <property type="entry name" value="C2_dom"/>
</dbReference>